<dbReference type="PANTHER" id="PTHR21310">
    <property type="entry name" value="AMINOGLYCOSIDE PHOSPHOTRANSFERASE-RELATED-RELATED"/>
    <property type="match status" value="1"/>
</dbReference>
<feature type="domain" description="Aminoglycoside phosphotransferase" evidence="1">
    <location>
        <begin position="35"/>
        <end position="254"/>
    </location>
</feature>
<proteinExistence type="predicted"/>
<comment type="caution">
    <text evidence="2">The sequence shown here is derived from an EMBL/GenBank/DDBJ whole genome shotgun (WGS) entry which is preliminary data.</text>
</comment>
<sequence length="298" mass="31274">MIGGMDSSPAPEPPTPSVIHGLVRQVLPHEPGLAVEPVDEGGEHSTWWVGDRYVLRLTLDPDAGARQRRELLLRDAIRPRLPVGVPASVAAGVWAPGLTYTVDTRLSGTSADHRPVCPEGESDLAGLLAGLRGLPPAAMAALRLPEQRPRALDRLHAAAEEAADLLTAVGEMPAALASHRASGTRDHSAPAPNPVVLHNDLKGEHLMVSSAGRVSGVLDWADAALGDPAEDVAGLALSVGASAAVRVATAAGHAPEVARRGVLLARYDTAIRLAERLRGRDDSPLPLLRAQLARAWER</sequence>
<gene>
    <name evidence="2" type="ORF">STRAU_4255</name>
</gene>
<reference evidence="2 3" key="1">
    <citation type="submission" date="2013-02" db="EMBL/GenBank/DDBJ databases">
        <title>Draft Genome Sequence of Streptomyces aurantiacus, Which Produces Setomimycin.</title>
        <authorList>
            <person name="Gruening B.A."/>
            <person name="Praeg A."/>
            <person name="Erxleben A."/>
            <person name="Guenther S."/>
            <person name="Mueller M."/>
        </authorList>
    </citation>
    <scope>NUCLEOTIDE SEQUENCE [LARGE SCALE GENOMIC DNA]</scope>
    <source>
        <strain evidence="2 3">JA 4570</strain>
    </source>
</reference>
<dbReference type="EMBL" id="AOPZ01000217">
    <property type="protein sequence ID" value="EPH42668.1"/>
    <property type="molecule type" value="Genomic_DNA"/>
</dbReference>
<dbReference type="InterPro" id="IPR002575">
    <property type="entry name" value="Aminoglycoside_PTrfase"/>
</dbReference>
<organism evidence="2 3">
    <name type="scientific">Streptomyces aurantiacus JA 4570</name>
    <dbReference type="NCBI Taxonomy" id="1286094"/>
    <lineage>
        <taxon>Bacteria</taxon>
        <taxon>Bacillati</taxon>
        <taxon>Actinomycetota</taxon>
        <taxon>Actinomycetes</taxon>
        <taxon>Kitasatosporales</taxon>
        <taxon>Streptomycetaceae</taxon>
        <taxon>Streptomyces</taxon>
        <taxon>Streptomyces aurantiacus group</taxon>
    </lineage>
</organism>
<dbReference type="Gene3D" id="3.90.1200.10">
    <property type="match status" value="1"/>
</dbReference>
<evidence type="ECO:0000313" key="2">
    <source>
        <dbReference type="EMBL" id="EPH42668.1"/>
    </source>
</evidence>
<evidence type="ECO:0000259" key="1">
    <source>
        <dbReference type="Pfam" id="PF01636"/>
    </source>
</evidence>
<dbReference type="SUPFAM" id="SSF56112">
    <property type="entry name" value="Protein kinase-like (PK-like)"/>
    <property type="match status" value="1"/>
</dbReference>
<accession>S3ZHR3</accession>
<dbReference type="PATRIC" id="fig|1286094.4.peg.4207"/>
<dbReference type="InterPro" id="IPR051678">
    <property type="entry name" value="AGP_Transferase"/>
</dbReference>
<name>S3ZHR3_9ACTN</name>
<dbReference type="InterPro" id="IPR011009">
    <property type="entry name" value="Kinase-like_dom_sf"/>
</dbReference>
<protein>
    <recommendedName>
        <fullName evidence="1">Aminoglycoside phosphotransferase domain-containing protein</fullName>
    </recommendedName>
</protein>
<keyword evidence="3" id="KW-1185">Reference proteome</keyword>
<dbReference type="Pfam" id="PF01636">
    <property type="entry name" value="APH"/>
    <property type="match status" value="1"/>
</dbReference>
<dbReference type="Proteomes" id="UP000014629">
    <property type="component" value="Unassembled WGS sequence"/>
</dbReference>
<dbReference type="Gene3D" id="3.30.200.20">
    <property type="entry name" value="Phosphorylase Kinase, domain 1"/>
    <property type="match status" value="1"/>
</dbReference>
<evidence type="ECO:0000313" key="3">
    <source>
        <dbReference type="Proteomes" id="UP000014629"/>
    </source>
</evidence>
<dbReference type="AlphaFoldDB" id="S3ZHR3"/>